<dbReference type="Pfam" id="PF03781">
    <property type="entry name" value="FGE-sulfatase"/>
    <property type="match status" value="1"/>
</dbReference>
<dbReference type="SUPFAM" id="SSF56436">
    <property type="entry name" value="C-type lectin-like"/>
    <property type="match status" value="1"/>
</dbReference>
<accession>A0ABS5EC84</accession>
<evidence type="ECO:0000259" key="1">
    <source>
        <dbReference type="Pfam" id="PF03781"/>
    </source>
</evidence>
<dbReference type="InterPro" id="IPR051043">
    <property type="entry name" value="Sulfatase_Mod_Factor_Kinase"/>
</dbReference>
<proteinExistence type="predicted"/>
<organism evidence="2 3">
    <name type="scientific">Neoroseomonas terrae</name>
    <dbReference type="NCBI Taxonomy" id="424799"/>
    <lineage>
        <taxon>Bacteria</taxon>
        <taxon>Pseudomonadati</taxon>
        <taxon>Pseudomonadota</taxon>
        <taxon>Alphaproteobacteria</taxon>
        <taxon>Acetobacterales</taxon>
        <taxon>Acetobacteraceae</taxon>
        <taxon>Neoroseomonas</taxon>
    </lineage>
</organism>
<dbReference type="PANTHER" id="PTHR23150:SF19">
    <property type="entry name" value="FORMYLGLYCINE-GENERATING ENZYME"/>
    <property type="match status" value="1"/>
</dbReference>
<dbReference type="Proteomes" id="UP000698752">
    <property type="component" value="Unassembled WGS sequence"/>
</dbReference>
<protein>
    <submittedName>
        <fullName evidence="2">Formylglycine-generating enzyme family protein</fullName>
    </submittedName>
</protein>
<dbReference type="PANTHER" id="PTHR23150">
    <property type="entry name" value="SULFATASE MODIFYING FACTOR 1, 2"/>
    <property type="match status" value="1"/>
</dbReference>
<reference evidence="3" key="1">
    <citation type="journal article" date="2021" name="Syst. Appl. Microbiol.">
        <title>Roseomonas hellenica sp. nov., isolated from roots of wild-growing Alkanna tinctoria.</title>
        <authorList>
            <person name="Rat A."/>
            <person name="Naranjo H.D."/>
            <person name="Lebbe L."/>
            <person name="Cnockaert M."/>
            <person name="Krigas N."/>
            <person name="Grigoriadou K."/>
            <person name="Maloupa E."/>
            <person name="Willems A."/>
        </authorList>
    </citation>
    <scope>NUCLEOTIDE SEQUENCE [LARGE SCALE GENOMIC DNA]</scope>
    <source>
        <strain evidence="3">LMG 31159</strain>
    </source>
</reference>
<dbReference type="InterPro" id="IPR016187">
    <property type="entry name" value="CTDL_fold"/>
</dbReference>
<dbReference type="InterPro" id="IPR042095">
    <property type="entry name" value="SUMF_sf"/>
</dbReference>
<sequence length="301" mass="32593">MTAAIATAAPCAAAMPTSTRRDHVVDIPGGGTTIGTDAPVFRDDGEGPARRVTLRAFRLDACAVTNARFAAFVAATDYRTEAERFGWSFVFRDFLLPGQVAESPEATPWWCKVEGAFWHAPEGPGSSTLDRPDHPVVHVSWTDAMAFAGWAGGRLPSEAEWEHAARGGATAARFPWGDEEPTDEAGHLCNIWQGDFPLRNTLADGFAGTASVGRYPPNGYGLFDMAGNVWEWTSDPFRVRSLGMAAKARNRAATAARERVMKGGSYLCHRSHCYRYRIAARVGHSPDTSAGHTGFRLAYDA</sequence>
<dbReference type="Gene3D" id="3.90.1580.10">
    <property type="entry name" value="paralog of FGE (formylglycine-generating enzyme)"/>
    <property type="match status" value="1"/>
</dbReference>
<name>A0ABS5EC84_9PROT</name>
<gene>
    <name evidence="2" type="ORF">GXW78_03100</name>
</gene>
<feature type="domain" description="Sulfatase-modifying factor enzyme-like" evidence="1">
    <location>
        <begin position="22"/>
        <end position="298"/>
    </location>
</feature>
<evidence type="ECO:0000313" key="2">
    <source>
        <dbReference type="EMBL" id="MBR0648636.1"/>
    </source>
</evidence>
<dbReference type="InterPro" id="IPR005532">
    <property type="entry name" value="SUMF_dom"/>
</dbReference>
<dbReference type="EMBL" id="JAAEDI010000003">
    <property type="protein sequence ID" value="MBR0648636.1"/>
    <property type="molecule type" value="Genomic_DNA"/>
</dbReference>
<evidence type="ECO:0000313" key="3">
    <source>
        <dbReference type="Proteomes" id="UP000698752"/>
    </source>
</evidence>
<comment type="caution">
    <text evidence="2">The sequence shown here is derived from an EMBL/GenBank/DDBJ whole genome shotgun (WGS) entry which is preliminary data.</text>
</comment>
<keyword evidence="3" id="KW-1185">Reference proteome</keyword>